<accession>A0AAX4KVL1</accession>
<dbReference type="EMBL" id="CP144091">
    <property type="protein sequence ID" value="WWD10393.1"/>
    <property type="molecule type" value="Genomic_DNA"/>
</dbReference>
<proteinExistence type="predicted"/>
<evidence type="ECO:0000313" key="1">
    <source>
        <dbReference type="EMBL" id="WWD10393.1"/>
    </source>
</evidence>
<sequence length="128" mass="14269">MSDFNSLPGEEEWLKQPITWLIYDEKGNGTLLHNMTCYYQVSRSAKSGDVYQVEQLLQAPYLRPAGGSNEFDMVQHDNVVCPHGVCVAPNCSNLTVPTYDVDDLISSLTPTAEVSSTHDYYGTVESSW</sequence>
<reference evidence="1 2" key="1">
    <citation type="submission" date="2024-01" db="EMBL/GenBank/DDBJ databases">
        <title>Comparative genomics of Cryptococcus and Kwoniella reveals pathogenesis evolution and contrasting modes of karyotype evolution via chromosome fusion or intercentromeric recombination.</title>
        <authorList>
            <person name="Coelho M.A."/>
            <person name="David-Palma M."/>
            <person name="Shea T."/>
            <person name="Bowers K."/>
            <person name="McGinley-Smith S."/>
            <person name="Mohammad A.W."/>
            <person name="Gnirke A."/>
            <person name="Yurkov A.M."/>
            <person name="Nowrousian M."/>
            <person name="Sun S."/>
            <person name="Cuomo C.A."/>
            <person name="Heitman J."/>
        </authorList>
    </citation>
    <scope>NUCLEOTIDE SEQUENCE [LARGE SCALE GENOMIC DNA]</scope>
    <source>
        <strain evidence="1 2">PYCC6329</strain>
    </source>
</reference>
<protein>
    <submittedName>
        <fullName evidence="1">Uncharacterized protein</fullName>
    </submittedName>
</protein>
<dbReference type="AlphaFoldDB" id="A0AAX4KVL1"/>
<evidence type="ECO:0000313" key="2">
    <source>
        <dbReference type="Proteomes" id="UP001358614"/>
    </source>
</evidence>
<dbReference type="KEGG" id="ker:91107329"/>
<dbReference type="Proteomes" id="UP001358614">
    <property type="component" value="Chromosome 3"/>
</dbReference>
<dbReference type="RefSeq" id="XP_066088360.1">
    <property type="nucleotide sequence ID" value="XM_066232263.1"/>
</dbReference>
<dbReference type="GeneID" id="91107329"/>
<gene>
    <name evidence="1" type="ORF">V865_008528</name>
</gene>
<organism evidence="1 2">
    <name type="scientific">Kwoniella europaea PYCC6329</name>
    <dbReference type="NCBI Taxonomy" id="1423913"/>
    <lineage>
        <taxon>Eukaryota</taxon>
        <taxon>Fungi</taxon>
        <taxon>Dikarya</taxon>
        <taxon>Basidiomycota</taxon>
        <taxon>Agaricomycotina</taxon>
        <taxon>Tremellomycetes</taxon>
        <taxon>Tremellales</taxon>
        <taxon>Cryptococcaceae</taxon>
        <taxon>Kwoniella</taxon>
    </lineage>
</organism>
<name>A0AAX4KVL1_9TREE</name>
<keyword evidence="2" id="KW-1185">Reference proteome</keyword>